<feature type="signal peptide" evidence="12">
    <location>
        <begin position="1"/>
        <end position="26"/>
    </location>
</feature>
<dbReference type="InterPro" id="IPR023828">
    <property type="entry name" value="Peptidase_S8_Ser-AS"/>
</dbReference>
<sequence length="601" mass="61950">MPLRASPLTRIVSLVAAVSAATFAVATTPSLAGARAADAAATRMAGHEPPGATMQEFIVKYRSGSRARLDADSLHQALREAEAGFAQAAGLRRVRRVSTGADVIRADRALDRAEALALMRRIASDPQVEYVVPNGKAQAALSPNDSRYSELWAFHDYDAGSNTGEAWNLGNGSGAVVAVIDTGIVAHSDLNANVLPGYDFIASTWRSRDNDARDANPLDEGDWVAANECYAGHGAGASGWHGTHVAGTVAAVGNNRSGVIGAAYGARIVPVRVLGRCGGDFSDIIDAITWASGGYVPGVPANPNPAEAINLSLLGAGVCDAATQDAINGAIARGVAVVVAAGNGNADAGGFRPGNCNGAITVGASDADGRRSVWSGGYASNYGNAVDLAAPGSTILSTVGVGATKVAGEGYAYYNGTSMATPQVSGLIAMMQSLAVAPRTPAQIEALLKQTARRFPLANDRPIGAGILDAKAAMEAVRAANPAPASGKRRYFNDADVAIYDNATVESAIVVSGRSDAAPLTGTPVSLSIRHSYIGDLKVDLIAPDGSAYNLHNRGGGNADDIVKTVTVNLWGKPLNGTWRLRVNDNYSNDTGWIDSWSIEF</sequence>
<comment type="subcellular location">
    <subcellularLocation>
        <location evidence="1">Secreted</location>
    </subcellularLocation>
</comment>
<feature type="active site" description="Charge relay system" evidence="9 10">
    <location>
        <position position="181"/>
    </location>
</feature>
<reference evidence="14 15" key="1">
    <citation type="journal article" date="2014" name="Genome Announc.">
        <title>Draft Genome Sequence of Lysobacter capsici AZ78, a Bacterium Antagonistic to Plant-Pathogenic Oomycetes.</title>
        <authorList>
            <person name="Puopolo G."/>
            <person name="Sonego P."/>
            <person name="Engelen K."/>
            <person name="Pertot I."/>
        </authorList>
    </citation>
    <scope>NUCLEOTIDE SEQUENCE [LARGE SCALE GENOMIC DNA]</scope>
    <source>
        <strain evidence="14 15">AZ78</strain>
    </source>
</reference>
<keyword evidence="3" id="KW-0964">Secreted</keyword>
<evidence type="ECO:0000259" key="13">
    <source>
        <dbReference type="PROSITE" id="PS51829"/>
    </source>
</evidence>
<keyword evidence="4 10" id="KW-0645">Protease</keyword>
<evidence type="ECO:0000256" key="4">
    <source>
        <dbReference type="ARBA" id="ARBA00022670"/>
    </source>
</evidence>
<dbReference type="InterPro" id="IPR036852">
    <property type="entry name" value="Peptidase_S8/S53_dom_sf"/>
</dbReference>
<evidence type="ECO:0000256" key="11">
    <source>
        <dbReference type="RuleBase" id="RU003355"/>
    </source>
</evidence>
<evidence type="ECO:0000313" key="14">
    <source>
        <dbReference type="EMBL" id="KWS06940.1"/>
    </source>
</evidence>
<dbReference type="SUPFAM" id="SSF52743">
    <property type="entry name" value="Subtilisin-like"/>
    <property type="match status" value="1"/>
</dbReference>
<dbReference type="PANTHER" id="PTHR43806:SF11">
    <property type="entry name" value="CEREVISIN-RELATED"/>
    <property type="match status" value="1"/>
</dbReference>
<evidence type="ECO:0000256" key="2">
    <source>
        <dbReference type="ARBA" id="ARBA00011073"/>
    </source>
</evidence>
<evidence type="ECO:0000256" key="12">
    <source>
        <dbReference type="SAM" id="SignalP"/>
    </source>
</evidence>
<keyword evidence="8" id="KW-0865">Zymogen</keyword>
<evidence type="ECO:0000256" key="6">
    <source>
        <dbReference type="ARBA" id="ARBA00022801"/>
    </source>
</evidence>
<dbReference type="PROSITE" id="PS51892">
    <property type="entry name" value="SUBTILASE"/>
    <property type="match status" value="1"/>
</dbReference>
<dbReference type="Pfam" id="PF00082">
    <property type="entry name" value="Peptidase_S8"/>
    <property type="match status" value="1"/>
</dbReference>
<dbReference type="GO" id="GO:0006508">
    <property type="term" value="P:proteolysis"/>
    <property type="evidence" value="ECO:0007669"/>
    <property type="project" value="UniProtKB-KW"/>
</dbReference>
<dbReference type="PRINTS" id="PR00723">
    <property type="entry name" value="SUBTILISIN"/>
</dbReference>
<dbReference type="AlphaFoldDB" id="A0A108UD80"/>
<evidence type="ECO:0000256" key="7">
    <source>
        <dbReference type="ARBA" id="ARBA00022825"/>
    </source>
</evidence>
<dbReference type="PROSITE" id="PS51829">
    <property type="entry name" value="P_HOMO_B"/>
    <property type="match status" value="1"/>
</dbReference>
<dbReference type="PROSITE" id="PS00137">
    <property type="entry name" value="SUBTILASE_HIS"/>
    <property type="match status" value="1"/>
</dbReference>
<dbReference type="RefSeq" id="WP_036114340.1">
    <property type="nucleotide sequence ID" value="NZ_JAJA02000001.1"/>
</dbReference>
<evidence type="ECO:0000256" key="8">
    <source>
        <dbReference type="ARBA" id="ARBA00023145"/>
    </source>
</evidence>
<keyword evidence="15" id="KW-1185">Reference proteome</keyword>
<dbReference type="InterPro" id="IPR008979">
    <property type="entry name" value="Galactose-bd-like_sf"/>
</dbReference>
<evidence type="ECO:0000256" key="10">
    <source>
        <dbReference type="PROSITE-ProRule" id="PRU01240"/>
    </source>
</evidence>
<gene>
    <name evidence="14" type="ORF">AZ78_4500</name>
</gene>
<feature type="chain" id="PRO_5007131925" evidence="12">
    <location>
        <begin position="27"/>
        <end position="601"/>
    </location>
</feature>
<comment type="caution">
    <text evidence="14">The sequence shown here is derived from an EMBL/GenBank/DDBJ whole genome shotgun (WGS) entry which is preliminary data.</text>
</comment>
<feature type="active site" description="Charge relay system" evidence="9 10">
    <location>
        <position position="418"/>
    </location>
</feature>
<name>A0A108UD80_9GAMM</name>
<dbReference type="OrthoDB" id="9790784at2"/>
<dbReference type="PROSITE" id="PS00138">
    <property type="entry name" value="SUBTILASE_SER"/>
    <property type="match status" value="1"/>
</dbReference>
<comment type="similarity">
    <text evidence="2 10 11">Belongs to the peptidase S8 family.</text>
</comment>
<dbReference type="GO" id="GO:0005576">
    <property type="term" value="C:extracellular region"/>
    <property type="evidence" value="ECO:0007669"/>
    <property type="project" value="UniProtKB-SubCell"/>
</dbReference>
<dbReference type="Gene3D" id="3.40.50.200">
    <property type="entry name" value="Peptidase S8/S53 domain"/>
    <property type="match status" value="1"/>
</dbReference>
<dbReference type="Proteomes" id="UP000023435">
    <property type="component" value="Unassembled WGS sequence"/>
</dbReference>
<protein>
    <submittedName>
        <fullName evidence="14">Extracellular protease</fullName>
    </submittedName>
</protein>
<organism evidence="14 15">
    <name type="scientific">Lysobacter capsici AZ78</name>
    <dbReference type="NCBI Taxonomy" id="1444315"/>
    <lineage>
        <taxon>Bacteria</taxon>
        <taxon>Pseudomonadati</taxon>
        <taxon>Pseudomonadota</taxon>
        <taxon>Gammaproteobacteria</taxon>
        <taxon>Lysobacterales</taxon>
        <taxon>Lysobacteraceae</taxon>
        <taxon>Lysobacter</taxon>
    </lineage>
</organism>
<dbReference type="SUPFAM" id="SSF49785">
    <property type="entry name" value="Galactose-binding domain-like"/>
    <property type="match status" value="1"/>
</dbReference>
<dbReference type="InterPro" id="IPR000209">
    <property type="entry name" value="Peptidase_S8/S53_dom"/>
</dbReference>
<feature type="domain" description="P/Homo B" evidence="13">
    <location>
        <begin position="480"/>
        <end position="601"/>
    </location>
</feature>
<keyword evidence="5 12" id="KW-0732">Signal</keyword>
<dbReference type="EMBL" id="JAJA02000001">
    <property type="protein sequence ID" value="KWS06940.1"/>
    <property type="molecule type" value="Genomic_DNA"/>
</dbReference>
<dbReference type="InterPro" id="IPR050131">
    <property type="entry name" value="Peptidase_S8_subtilisin-like"/>
</dbReference>
<dbReference type="PROSITE" id="PS00136">
    <property type="entry name" value="SUBTILASE_ASP"/>
    <property type="match status" value="1"/>
</dbReference>
<dbReference type="InterPro" id="IPR015500">
    <property type="entry name" value="Peptidase_S8_subtilisin-rel"/>
</dbReference>
<keyword evidence="6 10" id="KW-0378">Hydrolase</keyword>
<dbReference type="PANTHER" id="PTHR43806">
    <property type="entry name" value="PEPTIDASE S8"/>
    <property type="match status" value="1"/>
</dbReference>
<evidence type="ECO:0000256" key="9">
    <source>
        <dbReference type="PIRSR" id="PIRSR615500-1"/>
    </source>
</evidence>
<dbReference type="Gene3D" id="2.60.120.260">
    <property type="entry name" value="Galactose-binding domain-like"/>
    <property type="match status" value="1"/>
</dbReference>
<dbReference type="InterPro" id="IPR002884">
    <property type="entry name" value="P_dom"/>
</dbReference>
<dbReference type="Pfam" id="PF01483">
    <property type="entry name" value="P_proprotein"/>
    <property type="match status" value="1"/>
</dbReference>
<evidence type="ECO:0000256" key="1">
    <source>
        <dbReference type="ARBA" id="ARBA00004613"/>
    </source>
</evidence>
<dbReference type="FunFam" id="3.40.50.200:FF:000022">
    <property type="entry name" value="Extracellular protease"/>
    <property type="match status" value="1"/>
</dbReference>
<accession>A0A108UD80</accession>
<evidence type="ECO:0000313" key="15">
    <source>
        <dbReference type="Proteomes" id="UP000023435"/>
    </source>
</evidence>
<evidence type="ECO:0000256" key="5">
    <source>
        <dbReference type="ARBA" id="ARBA00022729"/>
    </source>
</evidence>
<evidence type="ECO:0000256" key="3">
    <source>
        <dbReference type="ARBA" id="ARBA00022525"/>
    </source>
</evidence>
<keyword evidence="7 10" id="KW-0720">Serine protease</keyword>
<feature type="active site" description="Charge relay system" evidence="9 10">
    <location>
        <position position="241"/>
    </location>
</feature>
<proteinExistence type="inferred from homology"/>
<dbReference type="InterPro" id="IPR023827">
    <property type="entry name" value="Peptidase_S8_Asp-AS"/>
</dbReference>
<dbReference type="InterPro" id="IPR022398">
    <property type="entry name" value="Peptidase_S8_His-AS"/>
</dbReference>
<dbReference type="GO" id="GO:0004252">
    <property type="term" value="F:serine-type endopeptidase activity"/>
    <property type="evidence" value="ECO:0007669"/>
    <property type="project" value="UniProtKB-UniRule"/>
</dbReference>